<organism evidence="2">
    <name type="scientific">uncultured Sulfurovum sp</name>
    <dbReference type="NCBI Taxonomy" id="269237"/>
    <lineage>
        <taxon>Bacteria</taxon>
        <taxon>Pseudomonadati</taxon>
        <taxon>Campylobacterota</taxon>
        <taxon>Epsilonproteobacteria</taxon>
        <taxon>Campylobacterales</taxon>
        <taxon>Sulfurovaceae</taxon>
        <taxon>Sulfurovum</taxon>
        <taxon>environmental samples</taxon>
    </lineage>
</organism>
<proteinExistence type="predicted"/>
<dbReference type="EMBL" id="CACVAR010000002">
    <property type="protein sequence ID" value="CAA6798369.1"/>
    <property type="molecule type" value="Genomic_DNA"/>
</dbReference>
<feature type="domain" description="DUF234" evidence="1">
    <location>
        <begin position="146"/>
        <end position="239"/>
    </location>
</feature>
<dbReference type="InterPro" id="IPR004256">
    <property type="entry name" value="DUF234"/>
</dbReference>
<dbReference type="PANTHER" id="PTHR34704:SF1">
    <property type="entry name" value="ATPASE"/>
    <property type="match status" value="1"/>
</dbReference>
<accession>A0A6S6S0D4</accession>
<sequence length="307" mass="35624">MSKNPTILQQFRSFCYQNNATNLEQALEYFAVFGGMGWRVDFSKSLNELIAHKVLDNYRYIHGDITKITQSKEIHHKILTALAVGDRREHSAFKKAQVDRKHGEESIDFLIAEGLLQTDKSVEKPLKDHEKVSAKLLFAQPFMRFWFSIISPNYKGIKAGEYDEFYDRWREMKLEFTNHIYQQLFLELVKKTHNENSSDKIMRIGSYWDTQVEIDLLAKTKSGKMIAGTCKFSKAKAKKSELTKLKESCQKAKLDVNAYALFSKNKFTTELKKEKSETLELFSLKSLGSLLVDLNEKDMLVNTNKKY</sequence>
<protein>
    <recommendedName>
        <fullName evidence="1">DUF234 domain-containing protein</fullName>
    </recommendedName>
</protein>
<dbReference type="PANTHER" id="PTHR34704">
    <property type="entry name" value="ATPASE"/>
    <property type="match status" value="1"/>
</dbReference>
<reference evidence="2" key="1">
    <citation type="submission" date="2020-01" db="EMBL/GenBank/DDBJ databases">
        <authorList>
            <person name="Meier V. D."/>
            <person name="Meier V D."/>
        </authorList>
    </citation>
    <scope>NUCLEOTIDE SEQUENCE</scope>
    <source>
        <strain evidence="2">HLG_WM_MAG_03</strain>
    </source>
</reference>
<dbReference type="AlphaFoldDB" id="A0A6S6S0D4"/>
<evidence type="ECO:0000259" key="1">
    <source>
        <dbReference type="Pfam" id="PF03008"/>
    </source>
</evidence>
<evidence type="ECO:0000313" key="2">
    <source>
        <dbReference type="EMBL" id="CAA6798369.1"/>
    </source>
</evidence>
<gene>
    <name evidence="2" type="ORF">HELGO_WM27670</name>
</gene>
<dbReference type="Pfam" id="PF03008">
    <property type="entry name" value="DUF234"/>
    <property type="match status" value="1"/>
</dbReference>
<name>A0A6S6S0D4_9BACT</name>